<comment type="similarity">
    <text evidence="1">Belongs to the LysR transcriptional regulatory family.</text>
</comment>
<evidence type="ECO:0000313" key="6">
    <source>
        <dbReference type="EMBL" id="QDD14056.1"/>
    </source>
</evidence>
<evidence type="ECO:0000256" key="3">
    <source>
        <dbReference type="ARBA" id="ARBA00023125"/>
    </source>
</evidence>
<dbReference type="Gene3D" id="1.10.10.10">
    <property type="entry name" value="Winged helix-like DNA-binding domain superfamily/Winged helix DNA-binding domain"/>
    <property type="match status" value="1"/>
</dbReference>
<dbReference type="SUPFAM" id="SSF53850">
    <property type="entry name" value="Periplasmic binding protein-like II"/>
    <property type="match status" value="1"/>
</dbReference>
<gene>
    <name evidence="6" type="ORF">FIT61_06435</name>
</gene>
<dbReference type="InterPro" id="IPR036388">
    <property type="entry name" value="WH-like_DNA-bd_sf"/>
</dbReference>
<accession>A0AAE6KPU9</accession>
<dbReference type="GO" id="GO:0000976">
    <property type="term" value="F:transcription cis-regulatory region binding"/>
    <property type="evidence" value="ECO:0007669"/>
    <property type="project" value="TreeGrafter"/>
</dbReference>
<keyword evidence="7" id="KW-1185">Reference proteome</keyword>
<dbReference type="PROSITE" id="PS50931">
    <property type="entry name" value="HTH_LYSR"/>
    <property type="match status" value="1"/>
</dbReference>
<protein>
    <submittedName>
        <fullName evidence="6">LysR family transcriptional regulator</fullName>
    </submittedName>
</protein>
<dbReference type="EMBL" id="CP040986">
    <property type="protein sequence ID" value="QDD14056.1"/>
    <property type="molecule type" value="Genomic_DNA"/>
</dbReference>
<evidence type="ECO:0000256" key="4">
    <source>
        <dbReference type="ARBA" id="ARBA00023163"/>
    </source>
</evidence>
<dbReference type="Proteomes" id="UP000312102">
    <property type="component" value="Chromosome"/>
</dbReference>
<dbReference type="Gene3D" id="3.40.190.290">
    <property type="match status" value="1"/>
</dbReference>
<evidence type="ECO:0000313" key="7">
    <source>
        <dbReference type="Proteomes" id="UP000312102"/>
    </source>
</evidence>
<dbReference type="RefSeq" id="WP_139873951.1">
    <property type="nucleotide sequence ID" value="NZ_CP040985.1"/>
</dbReference>
<dbReference type="InterPro" id="IPR005119">
    <property type="entry name" value="LysR_subst-bd"/>
</dbReference>
<keyword evidence="4" id="KW-0804">Transcription</keyword>
<dbReference type="AlphaFoldDB" id="A0AAE6KPU9"/>
<feature type="domain" description="HTH lysR-type" evidence="5">
    <location>
        <begin position="3"/>
        <end position="60"/>
    </location>
</feature>
<name>A0AAE6KPU9_9PROT</name>
<evidence type="ECO:0000256" key="2">
    <source>
        <dbReference type="ARBA" id="ARBA00023015"/>
    </source>
</evidence>
<dbReference type="KEGG" id="mrk:FIT61_06435"/>
<keyword evidence="3" id="KW-0238">DNA-binding</keyword>
<dbReference type="GO" id="GO:0003700">
    <property type="term" value="F:DNA-binding transcription factor activity"/>
    <property type="evidence" value="ECO:0007669"/>
    <property type="project" value="InterPro"/>
</dbReference>
<dbReference type="SUPFAM" id="SSF46785">
    <property type="entry name" value="Winged helix' DNA-binding domain"/>
    <property type="match status" value="1"/>
</dbReference>
<dbReference type="PANTHER" id="PTHR30126:SF5">
    <property type="entry name" value="HTH-TYPE TRANSCRIPTIONAL ACTIVATOR CMPR"/>
    <property type="match status" value="1"/>
</dbReference>
<dbReference type="InterPro" id="IPR036390">
    <property type="entry name" value="WH_DNA-bd_sf"/>
</dbReference>
<dbReference type="Pfam" id="PF00126">
    <property type="entry name" value="HTH_1"/>
    <property type="match status" value="1"/>
</dbReference>
<dbReference type="Pfam" id="PF03466">
    <property type="entry name" value="LysR_substrate"/>
    <property type="match status" value="1"/>
</dbReference>
<evidence type="ECO:0000259" key="5">
    <source>
        <dbReference type="PROSITE" id="PS50931"/>
    </source>
</evidence>
<proteinExistence type="inferred from homology"/>
<reference evidence="6 7" key="1">
    <citation type="journal article" date="2019" name="ISME J.">
        <title>Evolution in action: habitat transition from sediment to the pelagial leads to genome streamlining in Methylophilaceae.</title>
        <authorList>
            <person name="Salcher M."/>
            <person name="Schaefle D."/>
            <person name="Kaspar M."/>
            <person name="Neuenschwander S.M."/>
            <person name="Ghai R."/>
        </authorList>
    </citation>
    <scope>NUCLEOTIDE SEQUENCE [LARGE SCALE GENOMIC DNA]</scope>
    <source>
        <strain evidence="6 7">MMS-RI-1</strain>
    </source>
</reference>
<organism evidence="6 7">
    <name type="scientific">Candidatus Methylopumilus rimovensis</name>
    <dbReference type="NCBI Taxonomy" id="2588535"/>
    <lineage>
        <taxon>Bacteria</taxon>
        <taxon>Pseudomonadati</taxon>
        <taxon>Pseudomonadota</taxon>
        <taxon>Betaproteobacteria</taxon>
        <taxon>Nitrosomonadales</taxon>
        <taxon>Methylophilaceae</taxon>
        <taxon>Candidatus Methylopumilus</taxon>
    </lineage>
</organism>
<dbReference type="InterPro" id="IPR000847">
    <property type="entry name" value="LysR_HTH_N"/>
</dbReference>
<dbReference type="PANTHER" id="PTHR30126">
    <property type="entry name" value="HTH-TYPE TRANSCRIPTIONAL REGULATOR"/>
    <property type="match status" value="1"/>
</dbReference>
<keyword evidence="2" id="KW-0805">Transcription regulation</keyword>
<sequence>MNITFKQMRLFLALSDTLSVTKASQKMGITQPTASMQLKEIAETIGFPLFEVINKKVHLTEMGEKLALTVRAMLNEWQSFEQSIEELKGLHGGSLKVAVVSTAKYFIPKLLGSFYALYPQIDIALEVLNRDGVIKRLHDNKDDLYIMTKPPKEIDIQEEMFMSNPLVIIAHKSHPLSEKNNISLDTLKDERFILRENGSGTRLFTEQHFKKKKFKPKVLLELGNNEAIKKCVESRLGLAVISRHAIEDYNLQKNLSILQVKDFPIASNWFIVNLNGKRFSPIALAFHNHLINEAKKLSLSN</sequence>
<evidence type="ECO:0000256" key="1">
    <source>
        <dbReference type="ARBA" id="ARBA00009437"/>
    </source>
</evidence>